<feature type="compositionally biased region" description="Basic and acidic residues" evidence="1">
    <location>
        <begin position="179"/>
        <end position="213"/>
    </location>
</feature>
<feature type="region of interest" description="Disordered" evidence="1">
    <location>
        <begin position="1"/>
        <end position="20"/>
    </location>
</feature>
<feature type="region of interest" description="Disordered" evidence="1">
    <location>
        <begin position="142"/>
        <end position="215"/>
    </location>
</feature>
<dbReference type="Proteomes" id="UP000327157">
    <property type="component" value="Chromosome 4"/>
</dbReference>
<proteinExistence type="predicted"/>
<feature type="compositionally biased region" description="Polar residues" evidence="1">
    <location>
        <begin position="772"/>
        <end position="794"/>
    </location>
</feature>
<gene>
    <name evidence="3" type="ORF">D8674_025484</name>
</gene>
<feature type="compositionally biased region" description="Polar residues" evidence="1">
    <location>
        <begin position="937"/>
        <end position="948"/>
    </location>
</feature>
<accession>A0A5N5HAZ8</accession>
<dbReference type="AlphaFoldDB" id="A0A5N5HAZ8"/>
<feature type="compositionally biased region" description="Basic and acidic residues" evidence="1">
    <location>
        <begin position="537"/>
        <end position="549"/>
    </location>
</feature>
<evidence type="ECO:0000259" key="2">
    <source>
        <dbReference type="PROSITE" id="PS00028"/>
    </source>
</evidence>
<feature type="compositionally biased region" description="Basic and acidic residues" evidence="1">
    <location>
        <begin position="70"/>
        <end position="86"/>
    </location>
</feature>
<feature type="region of interest" description="Disordered" evidence="1">
    <location>
        <begin position="605"/>
        <end position="659"/>
    </location>
</feature>
<feature type="region of interest" description="Disordered" evidence="1">
    <location>
        <begin position="59"/>
        <end position="99"/>
    </location>
</feature>
<dbReference type="PANTHER" id="PTHR35746:SF1">
    <property type="entry name" value="PENTATRICOPEPTIDE REPEAT (PPR) SUPERFAMILY PROTEIN"/>
    <property type="match status" value="1"/>
</dbReference>
<dbReference type="InterPro" id="IPR013087">
    <property type="entry name" value="Znf_C2H2_type"/>
</dbReference>
<dbReference type="OrthoDB" id="1939753at2759"/>
<feature type="compositionally biased region" description="Polar residues" evidence="1">
    <location>
        <begin position="451"/>
        <end position="464"/>
    </location>
</feature>
<dbReference type="EMBL" id="SMOL01000231">
    <property type="protein sequence ID" value="KAB2623302.1"/>
    <property type="molecule type" value="Genomic_DNA"/>
</dbReference>
<sequence>MDAQDLVRSHSTGHESHGGVHVCSKCGWPFPNPHPSARHRRAHKRICGTIDGYKLVGLQENTQSDDEHSDDDRKTPSSKVLERSNNEKGSGLIGGESVRSEDAVFSDAVAEFLDSGSGAGTGEGLEDVLKSATSVERVAKNDLNAIQSPNDGEINENTTNQLGYAPESQGSMSITSIDSMKRSESAVQDDRNGSEDDVHPITDVSEDSKKTHATDSVIESSLTSISQEVQVKEIEVSDQDRNLPYGLVAPNEVSSETAEGASKLERSVEVTSDSLRDIEVVPSEKEHIHVFDLDIPQVGLSPDVESVEHAQASVNTAENKVDATDEMHCFSSGGLTESSNSKGEGSANVHVLSVPDDLPVVDNAAAMLEGFKTYKEEKLDQPTFLDSWEQFNDEENGVKNPVSNDNSQIFQSSNLSGGTVASSEMHDLEASHELDGGSSKPMVKEVPSEEASVSQNEIKTTENQGSDEKSTPADIVMPQVAKNLVGFPEGQVTYDNYKSLQVNFPESDTNVASDAKSLSSTGINQTTHSVGLDDNEKDEKCDLSGDHSSKGPVEGNFIDDGDHETEKYAITGDEYIEVSMEKIVAENPIASLENTSCLSELQVNPTDIHRGDDSGDHDKGETEKSAMFGNKSRGGSIEENPLVKPKLNVDSGSNSSRADLNVVSDTKKSVMESEIDCNDKVQLEVGGSTAAGSEHVPNVESSQKSLMGCGMKEVGLSSLDTESSVPNLSSLATESSVPSFTVAEDNCSGELLGVSSGLTSQSLQEESDKLVEQQTNSSALDVVDSNSQTDSLEGNWGSVSVYSIQSEAQAVLDAEAVPLTDPQASLEKKAKLASERQCSDKSDTFEAPSFMTLVEPGGVDNQKATGAEIKTAQNLEQPKPAPLQAGWFPSITHVVNESPGRRKNEEIIAKVTNWSTAKQHTPLKNLLGEAYLENKAKSPNQKESQAPTLQKDDKAVTGKDNGRLTTTVNSILAPESPTGQASRKDNAKEWNSPARYPPEIKIEKQKAKGRPYWAQFLCCSSAHQHP</sequence>
<evidence type="ECO:0000313" key="3">
    <source>
        <dbReference type="EMBL" id="KAB2623302.1"/>
    </source>
</evidence>
<feature type="region of interest" description="Disordered" evidence="1">
    <location>
        <begin position="510"/>
        <end position="561"/>
    </location>
</feature>
<feature type="domain" description="C2H2-type" evidence="2">
    <location>
        <begin position="23"/>
        <end position="43"/>
    </location>
</feature>
<reference evidence="4" key="2">
    <citation type="submission" date="2019-10" db="EMBL/GenBank/DDBJ databases">
        <title>A de novo genome assembly of a pear dwarfing rootstock.</title>
        <authorList>
            <person name="Wang F."/>
            <person name="Wang J."/>
            <person name="Li S."/>
            <person name="Zhang Y."/>
            <person name="Fang M."/>
            <person name="Ma L."/>
            <person name="Zhao Y."/>
            <person name="Jiang S."/>
        </authorList>
    </citation>
    <scope>NUCLEOTIDE SEQUENCE [LARGE SCALE GENOMIC DNA]</scope>
</reference>
<feature type="compositionally biased region" description="Basic and acidic residues" evidence="1">
    <location>
        <begin position="1"/>
        <end position="18"/>
    </location>
</feature>
<dbReference type="PANTHER" id="PTHR35746">
    <property type="entry name" value="PENTATRICOPEPTIDE REPEAT (PPR) SUPERFAMILY PROTEIN"/>
    <property type="match status" value="1"/>
</dbReference>
<feature type="region of interest" description="Disordered" evidence="1">
    <location>
        <begin position="936"/>
        <end position="1001"/>
    </location>
</feature>
<comment type="caution">
    <text evidence="3">The sequence shown here is derived from an EMBL/GenBank/DDBJ whole genome shotgun (WGS) entry which is preliminary data.</text>
</comment>
<feature type="compositionally biased region" description="Basic and acidic residues" evidence="1">
    <location>
        <begin position="607"/>
        <end position="624"/>
    </location>
</feature>
<feature type="compositionally biased region" description="Basic and acidic residues" evidence="1">
    <location>
        <begin position="950"/>
        <end position="962"/>
    </location>
</feature>
<feature type="region of interest" description="Disordered" evidence="1">
    <location>
        <begin position="430"/>
        <end position="472"/>
    </location>
</feature>
<feature type="compositionally biased region" description="Polar residues" evidence="1">
    <location>
        <begin position="510"/>
        <end position="529"/>
    </location>
</feature>
<evidence type="ECO:0000256" key="1">
    <source>
        <dbReference type="SAM" id="MobiDB-lite"/>
    </source>
</evidence>
<reference evidence="3 4" key="1">
    <citation type="submission" date="2019-09" db="EMBL/GenBank/DDBJ databases">
        <authorList>
            <person name="Ou C."/>
        </authorList>
    </citation>
    <scope>NUCLEOTIDE SEQUENCE [LARGE SCALE GENOMIC DNA]</scope>
    <source>
        <strain evidence="3">S2</strain>
        <tissue evidence="3">Leaf</tissue>
    </source>
</reference>
<feature type="region of interest" description="Disordered" evidence="1">
    <location>
        <begin position="763"/>
        <end position="794"/>
    </location>
</feature>
<evidence type="ECO:0000313" key="4">
    <source>
        <dbReference type="Proteomes" id="UP000327157"/>
    </source>
</evidence>
<name>A0A5N5HAZ8_9ROSA</name>
<reference evidence="3 4" key="3">
    <citation type="submission" date="2019-11" db="EMBL/GenBank/DDBJ databases">
        <title>A de novo genome assembly of a pear dwarfing rootstock.</title>
        <authorList>
            <person name="Wang F."/>
            <person name="Wang J."/>
            <person name="Li S."/>
            <person name="Zhang Y."/>
            <person name="Fang M."/>
            <person name="Ma L."/>
            <person name="Zhao Y."/>
            <person name="Jiang S."/>
        </authorList>
    </citation>
    <scope>NUCLEOTIDE SEQUENCE [LARGE SCALE GENOMIC DNA]</scope>
    <source>
        <strain evidence="3">S2</strain>
        <tissue evidence="3">Leaf</tissue>
    </source>
</reference>
<keyword evidence="4" id="KW-1185">Reference proteome</keyword>
<protein>
    <submittedName>
        <fullName evidence="3">Dentin sialophosphoprotein</fullName>
    </submittedName>
</protein>
<organism evidence="3 4">
    <name type="scientific">Pyrus ussuriensis x Pyrus communis</name>
    <dbReference type="NCBI Taxonomy" id="2448454"/>
    <lineage>
        <taxon>Eukaryota</taxon>
        <taxon>Viridiplantae</taxon>
        <taxon>Streptophyta</taxon>
        <taxon>Embryophyta</taxon>
        <taxon>Tracheophyta</taxon>
        <taxon>Spermatophyta</taxon>
        <taxon>Magnoliopsida</taxon>
        <taxon>eudicotyledons</taxon>
        <taxon>Gunneridae</taxon>
        <taxon>Pentapetalae</taxon>
        <taxon>rosids</taxon>
        <taxon>fabids</taxon>
        <taxon>Rosales</taxon>
        <taxon>Rosaceae</taxon>
        <taxon>Amygdaloideae</taxon>
        <taxon>Maleae</taxon>
        <taxon>Pyrus</taxon>
    </lineage>
</organism>
<dbReference type="PROSITE" id="PS00028">
    <property type="entry name" value="ZINC_FINGER_C2H2_1"/>
    <property type="match status" value="1"/>
</dbReference>
<feature type="compositionally biased region" description="Polar residues" evidence="1">
    <location>
        <begin position="144"/>
        <end position="178"/>
    </location>
</feature>